<dbReference type="GO" id="GO:0016301">
    <property type="term" value="F:kinase activity"/>
    <property type="evidence" value="ECO:0007669"/>
    <property type="project" value="InterPro"/>
</dbReference>
<dbReference type="PRINTS" id="PR00988">
    <property type="entry name" value="URIDINKINASE"/>
</dbReference>
<organism evidence="2 3">
    <name type="scientific">candidate division WOR-3 bacterium JGI_Cruoil_03_51_56</name>
    <dbReference type="NCBI Taxonomy" id="1973747"/>
    <lineage>
        <taxon>Bacteria</taxon>
        <taxon>Bacteria division WOR-3</taxon>
    </lineage>
</organism>
<evidence type="ECO:0000313" key="2">
    <source>
        <dbReference type="EMBL" id="OYD17269.1"/>
    </source>
</evidence>
<dbReference type="PANTHER" id="PTHR10285">
    <property type="entry name" value="URIDINE KINASE"/>
    <property type="match status" value="1"/>
</dbReference>
<accession>A0A235BYN3</accession>
<sequence length="325" mass="37505">MLPSVATSYMLEPLGDNENNFNTLKKVQNKMKDVIKSPPLVIGIAGASASGKSSVLKSISSYLNEENVTHLDLDGYHLHTREERKKLNEYPDEIKANDFDKIIHDIKALMLGKTIDMPIYDHKNGVFSSSVRLSPKQIVFVEGLHSVMINEILGQKIVDLSVFLYPDEDLRKSWKVKRDIDERGYSYSEATEQIANRKPFVIKYIFPQINIADILIPIHRTENGSIKYRVLLSLTFYNRCLTDKSIKGLLLKYFRTRKVNFEDKQYAEIHLESNATIFNFLKSKTSRLGLITSQRSIPYIEYRYSYAEMVEILFALLLTIIPRRQ</sequence>
<proteinExistence type="predicted"/>
<name>A0A235BYN3_UNCW3</name>
<gene>
    <name evidence="2" type="ORF">CH330_00585</name>
</gene>
<dbReference type="AlphaFoldDB" id="A0A235BYN3"/>
<dbReference type="EMBL" id="NOZP01000012">
    <property type="protein sequence ID" value="OYD17269.1"/>
    <property type="molecule type" value="Genomic_DNA"/>
</dbReference>
<dbReference type="Pfam" id="PF00485">
    <property type="entry name" value="PRK"/>
    <property type="match status" value="1"/>
</dbReference>
<dbReference type="Gene3D" id="3.40.50.300">
    <property type="entry name" value="P-loop containing nucleotide triphosphate hydrolases"/>
    <property type="match status" value="1"/>
</dbReference>
<dbReference type="GO" id="GO:0005524">
    <property type="term" value="F:ATP binding"/>
    <property type="evidence" value="ECO:0007669"/>
    <property type="project" value="InterPro"/>
</dbReference>
<reference evidence="2 3" key="1">
    <citation type="submission" date="2017-07" db="EMBL/GenBank/DDBJ databases">
        <title>Recovery of genomes from metagenomes via a dereplication, aggregation, and scoring strategy.</title>
        <authorList>
            <person name="Sieber C.M."/>
            <person name="Probst A.J."/>
            <person name="Sharrar A."/>
            <person name="Thomas B.C."/>
            <person name="Hess M."/>
            <person name="Tringe S.G."/>
            <person name="Banfield J.F."/>
        </authorList>
    </citation>
    <scope>NUCLEOTIDE SEQUENCE [LARGE SCALE GENOMIC DNA]</scope>
    <source>
        <strain evidence="2">JGI_Cruoil_03_51_56</strain>
    </source>
</reference>
<protein>
    <recommendedName>
        <fullName evidence="1">Phosphoribulokinase/uridine kinase domain-containing protein</fullName>
    </recommendedName>
</protein>
<dbReference type="SUPFAM" id="SSF52540">
    <property type="entry name" value="P-loop containing nucleoside triphosphate hydrolases"/>
    <property type="match status" value="1"/>
</dbReference>
<evidence type="ECO:0000313" key="3">
    <source>
        <dbReference type="Proteomes" id="UP000215559"/>
    </source>
</evidence>
<dbReference type="InterPro" id="IPR006083">
    <property type="entry name" value="PRK/URK"/>
</dbReference>
<evidence type="ECO:0000259" key="1">
    <source>
        <dbReference type="Pfam" id="PF00485"/>
    </source>
</evidence>
<dbReference type="InterPro" id="IPR027417">
    <property type="entry name" value="P-loop_NTPase"/>
</dbReference>
<dbReference type="Proteomes" id="UP000215559">
    <property type="component" value="Unassembled WGS sequence"/>
</dbReference>
<comment type="caution">
    <text evidence="2">The sequence shown here is derived from an EMBL/GenBank/DDBJ whole genome shotgun (WGS) entry which is preliminary data.</text>
</comment>
<feature type="domain" description="Phosphoribulokinase/uridine kinase" evidence="1">
    <location>
        <begin position="41"/>
        <end position="221"/>
    </location>
</feature>